<dbReference type="PRINTS" id="PR00502">
    <property type="entry name" value="NUDIXFAMILY"/>
</dbReference>
<dbReference type="PROSITE" id="PS51462">
    <property type="entry name" value="NUDIX"/>
    <property type="match status" value="1"/>
</dbReference>
<dbReference type="SUPFAM" id="SSF55811">
    <property type="entry name" value="Nudix"/>
    <property type="match status" value="1"/>
</dbReference>
<dbReference type="RefSeq" id="WP_113034081.1">
    <property type="nucleotide sequence ID" value="NZ_QMFB01000018.1"/>
</dbReference>
<dbReference type="Gene3D" id="3.90.79.10">
    <property type="entry name" value="Nucleoside Triphosphate Pyrophosphohydrolase"/>
    <property type="match status" value="1"/>
</dbReference>
<evidence type="ECO:0000259" key="4">
    <source>
        <dbReference type="PROSITE" id="PS51462"/>
    </source>
</evidence>
<comment type="caution">
    <text evidence="5">The sequence shown here is derived from an EMBL/GenBank/DDBJ whole genome shotgun (WGS) entry which is preliminary data.</text>
</comment>
<dbReference type="InterPro" id="IPR000086">
    <property type="entry name" value="NUDIX_hydrolase_dom"/>
</dbReference>
<dbReference type="AlphaFoldDB" id="A0A329MC97"/>
<evidence type="ECO:0000313" key="5">
    <source>
        <dbReference type="EMBL" id="RAV17715.1"/>
    </source>
</evidence>
<dbReference type="OrthoDB" id="9131041at2"/>
<accession>A0A329MC97</accession>
<gene>
    <name evidence="5" type="ORF">DQG23_26690</name>
</gene>
<dbReference type="PANTHER" id="PTHR43046">
    <property type="entry name" value="GDP-MANNOSE MANNOSYL HYDROLASE"/>
    <property type="match status" value="1"/>
</dbReference>
<dbReference type="CDD" id="cd02883">
    <property type="entry name" value="NUDIX_Hydrolase"/>
    <property type="match status" value="1"/>
</dbReference>
<dbReference type="PROSITE" id="PS00893">
    <property type="entry name" value="NUDIX_BOX"/>
    <property type="match status" value="1"/>
</dbReference>
<organism evidence="5 6">
    <name type="scientific">Paenibacillus contaminans</name>
    <dbReference type="NCBI Taxonomy" id="450362"/>
    <lineage>
        <taxon>Bacteria</taxon>
        <taxon>Bacillati</taxon>
        <taxon>Bacillota</taxon>
        <taxon>Bacilli</taxon>
        <taxon>Bacillales</taxon>
        <taxon>Paenibacillaceae</taxon>
        <taxon>Paenibacillus</taxon>
    </lineage>
</organism>
<dbReference type="Pfam" id="PF00293">
    <property type="entry name" value="NUDIX"/>
    <property type="match status" value="1"/>
</dbReference>
<dbReference type="InterPro" id="IPR015797">
    <property type="entry name" value="NUDIX_hydrolase-like_dom_sf"/>
</dbReference>
<dbReference type="Proteomes" id="UP000250369">
    <property type="component" value="Unassembled WGS sequence"/>
</dbReference>
<protein>
    <submittedName>
        <fullName evidence="5">NUDIX hydrolase</fullName>
    </submittedName>
</protein>
<comment type="similarity">
    <text evidence="3">Belongs to the Nudix hydrolase family.</text>
</comment>
<keyword evidence="2 3" id="KW-0378">Hydrolase</keyword>
<evidence type="ECO:0000313" key="6">
    <source>
        <dbReference type="Proteomes" id="UP000250369"/>
    </source>
</evidence>
<evidence type="ECO:0000256" key="2">
    <source>
        <dbReference type="ARBA" id="ARBA00022801"/>
    </source>
</evidence>
<dbReference type="InterPro" id="IPR020476">
    <property type="entry name" value="Nudix_hydrolase"/>
</dbReference>
<sequence length="152" mass="17573">MAILTNGRGHIFLEFIEIDEAEIADMVLEAPLTHALLVIRYEGKYLLMFNKWKKHWELPGGIIDEGETPRECAVRELLEETNQSVQLLEFKGLMKFQLKPDDRIEYGALFSGSLQAISPFQANDEAEQIVFWDTVEDIGHIDEIDKKLLEFY</sequence>
<dbReference type="InterPro" id="IPR020084">
    <property type="entry name" value="NUDIX_hydrolase_CS"/>
</dbReference>
<reference evidence="5 6" key="1">
    <citation type="journal article" date="2009" name="Int. J. Syst. Evol. Microbiol.">
        <title>Paenibacillus contaminans sp. nov., isolated from a contaminated laboratory plate.</title>
        <authorList>
            <person name="Chou J.H."/>
            <person name="Lee J.H."/>
            <person name="Lin M.C."/>
            <person name="Chang P.S."/>
            <person name="Arun A.B."/>
            <person name="Young C.C."/>
            <person name="Chen W.M."/>
        </authorList>
    </citation>
    <scope>NUCLEOTIDE SEQUENCE [LARGE SCALE GENOMIC DNA]</scope>
    <source>
        <strain evidence="5 6">CKOBP-6</strain>
    </source>
</reference>
<dbReference type="GO" id="GO:0016787">
    <property type="term" value="F:hydrolase activity"/>
    <property type="evidence" value="ECO:0007669"/>
    <property type="project" value="UniProtKB-KW"/>
</dbReference>
<dbReference type="PANTHER" id="PTHR43046:SF2">
    <property type="entry name" value="8-OXO-DGTP DIPHOSPHATASE-RELATED"/>
    <property type="match status" value="1"/>
</dbReference>
<comment type="cofactor">
    <cofactor evidence="1">
        <name>Mg(2+)</name>
        <dbReference type="ChEBI" id="CHEBI:18420"/>
    </cofactor>
</comment>
<dbReference type="EMBL" id="QMFB01000018">
    <property type="protein sequence ID" value="RAV17715.1"/>
    <property type="molecule type" value="Genomic_DNA"/>
</dbReference>
<evidence type="ECO:0000256" key="1">
    <source>
        <dbReference type="ARBA" id="ARBA00001946"/>
    </source>
</evidence>
<keyword evidence="6" id="KW-1185">Reference proteome</keyword>
<evidence type="ECO:0000256" key="3">
    <source>
        <dbReference type="RuleBase" id="RU003476"/>
    </source>
</evidence>
<feature type="domain" description="Nudix hydrolase" evidence="4">
    <location>
        <begin position="7"/>
        <end position="152"/>
    </location>
</feature>
<name>A0A329MC97_9BACL</name>
<proteinExistence type="inferred from homology"/>